<evidence type="ECO:0000313" key="2">
    <source>
        <dbReference type="EMBL" id="KAH3676432.1"/>
    </source>
</evidence>
<name>A0A9P8PQX2_9ASCO</name>
<gene>
    <name evidence="2" type="ORF">WICMUC_002063</name>
</gene>
<reference evidence="2" key="1">
    <citation type="journal article" date="2021" name="Open Biol.">
        <title>Shared evolutionary footprints suggest mitochondrial oxidative damage underlies multiple complex I losses in fungi.</title>
        <authorList>
            <person name="Schikora-Tamarit M.A."/>
            <person name="Marcet-Houben M."/>
            <person name="Nosek J."/>
            <person name="Gabaldon T."/>
        </authorList>
    </citation>
    <scope>NUCLEOTIDE SEQUENCE</scope>
    <source>
        <strain evidence="2">CBS6341</strain>
    </source>
</reference>
<dbReference type="OrthoDB" id="2158714at2759"/>
<sequence length="217" mass="24977">MASESFSNIYHLRTVSDSNAKACTFCYKPTCHVLITSDGTSDFFYTCEIHLKDPTLCSPIQDKEYIDALSAKKSLSDEIQFLKTRWEEKHRYGNWNKLMGFASWGTTGKPDDKSTKKGEKKEENDLEREEHDSKLKELNRKSESFEEILKKKPRKYQLNKDIYKMRLSKKKSIRKSSTSGQSSTTSNITNKNVKIVSDYTTIKDESIFPTAPTNAIK</sequence>
<dbReference type="EMBL" id="JAEUBF010000637">
    <property type="protein sequence ID" value="KAH3676432.1"/>
    <property type="molecule type" value="Genomic_DNA"/>
</dbReference>
<feature type="compositionally biased region" description="Basic and acidic residues" evidence="1">
    <location>
        <begin position="109"/>
        <end position="137"/>
    </location>
</feature>
<dbReference type="PANTHER" id="PTHR28218">
    <property type="entry name" value="VPS4-ASSOCIATED PROTEIN 1"/>
    <property type="match status" value="1"/>
</dbReference>
<feature type="region of interest" description="Disordered" evidence="1">
    <location>
        <begin position="106"/>
        <end position="137"/>
    </location>
</feature>
<keyword evidence="3" id="KW-1185">Reference proteome</keyword>
<dbReference type="PANTHER" id="PTHR28218:SF1">
    <property type="entry name" value="VPS4-ASSOCIATED PROTEIN 1"/>
    <property type="match status" value="1"/>
</dbReference>
<comment type="caution">
    <text evidence="2">The sequence shown here is derived from an EMBL/GenBank/DDBJ whole genome shotgun (WGS) entry which is preliminary data.</text>
</comment>
<protein>
    <recommendedName>
        <fullName evidence="4">VPS4-associated protein 1</fullName>
    </recommendedName>
</protein>
<evidence type="ECO:0000256" key="1">
    <source>
        <dbReference type="SAM" id="MobiDB-lite"/>
    </source>
</evidence>
<accession>A0A9P8PQX2</accession>
<feature type="region of interest" description="Disordered" evidence="1">
    <location>
        <begin position="169"/>
        <end position="193"/>
    </location>
</feature>
<evidence type="ECO:0000313" key="3">
    <source>
        <dbReference type="Proteomes" id="UP000769528"/>
    </source>
</evidence>
<dbReference type="Proteomes" id="UP000769528">
    <property type="component" value="Unassembled WGS sequence"/>
</dbReference>
<reference evidence="2" key="2">
    <citation type="submission" date="2021-01" db="EMBL/GenBank/DDBJ databases">
        <authorList>
            <person name="Schikora-Tamarit M.A."/>
        </authorList>
    </citation>
    <scope>NUCLEOTIDE SEQUENCE</scope>
    <source>
        <strain evidence="2">CBS6341</strain>
    </source>
</reference>
<dbReference type="GO" id="GO:0005768">
    <property type="term" value="C:endosome"/>
    <property type="evidence" value="ECO:0007669"/>
    <property type="project" value="TreeGrafter"/>
</dbReference>
<proteinExistence type="predicted"/>
<dbReference type="Pfam" id="PF08432">
    <property type="entry name" value="Vfa1"/>
    <property type="match status" value="1"/>
</dbReference>
<dbReference type="GO" id="GO:0007034">
    <property type="term" value="P:vacuolar transport"/>
    <property type="evidence" value="ECO:0007669"/>
    <property type="project" value="TreeGrafter"/>
</dbReference>
<feature type="compositionally biased region" description="Low complexity" evidence="1">
    <location>
        <begin position="175"/>
        <end position="186"/>
    </location>
</feature>
<dbReference type="InterPro" id="IPR013640">
    <property type="entry name" value="Vfa1"/>
</dbReference>
<dbReference type="AlphaFoldDB" id="A0A9P8PQX2"/>
<evidence type="ECO:0008006" key="4">
    <source>
        <dbReference type="Google" id="ProtNLM"/>
    </source>
</evidence>
<organism evidence="2 3">
    <name type="scientific">Wickerhamomyces mucosus</name>
    <dbReference type="NCBI Taxonomy" id="1378264"/>
    <lineage>
        <taxon>Eukaryota</taxon>
        <taxon>Fungi</taxon>
        <taxon>Dikarya</taxon>
        <taxon>Ascomycota</taxon>
        <taxon>Saccharomycotina</taxon>
        <taxon>Saccharomycetes</taxon>
        <taxon>Phaffomycetales</taxon>
        <taxon>Wickerhamomycetaceae</taxon>
        <taxon>Wickerhamomyces</taxon>
    </lineage>
</organism>